<name>A0ABY5I1K8_9FIRM</name>
<sequence>MTDRDYLRATLVEVIEKQLTDDIEVNTVKFYHQILEQGMSDERSKELLAFYLEMYIKANYNEENPYSEEKWKAFLDELVPVYHVPGEYEFDAQEERKNLRNIQRQYGKLKSDVEEHEDELFVIESHLLVLYELYRINALEAKKLFIS</sequence>
<feature type="coiled-coil region" evidence="1">
    <location>
        <begin position="92"/>
        <end position="119"/>
    </location>
</feature>
<protein>
    <recommendedName>
        <fullName evidence="4">DUF1878 family protein</fullName>
    </recommendedName>
</protein>
<evidence type="ECO:0000313" key="2">
    <source>
        <dbReference type="EMBL" id="UTY39251.1"/>
    </source>
</evidence>
<dbReference type="RefSeq" id="WP_290140230.1">
    <property type="nucleotide sequence ID" value="NZ_CP101620.1"/>
</dbReference>
<keyword evidence="1" id="KW-0175">Coiled coil</keyword>
<evidence type="ECO:0000256" key="1">
    <source>
        <dbReference type="SAM" id="Coils"/>
    </source>
</evidence>
<gene>
    <name evidence="2" type="ORF">NMU03_17180</name>
</gene>
<organism evidence="2 3">
    <name type="scientific">Allocoprobacillus halotolerans</name>
    <dbReference type="NCBI Taxonomy" id="2944914"/>
    <lineage>
        <taxon>Bacteria</taxon>
        <taxon>Bacillati</taxon>
        <taxon>Bacillota</taxon>
        <taxon>Erysipelotrichia</taxon>
        <taxon>Erysipelotrichales</taxon>
        <taxon>Erysipelotrichaceae</taxon>
        <taxon>Allocoprobacillus</taxon>
    </lineage>
</organism>
<evidence type="ECO:0008006" key="4">
    <source>
        <dbReference type="Google" id="ProtNLM"/>
    </source>
</evidence>
<reference evidence="2" key="1">
    <citation type="submission" date="2022-07" db="EMBL/GenBank/DDBJ databases">
        <title>Faecal culturing of patients with breast cancer.</title>
        <authorList>
            <person name="Teng N.M.Y."/>
            <person name="Kiu R."/>
            <person name="Evans R."/>
            <person name="Baker D.J."/>
            <person name="Zenner C."/>
            <person name="Robinson S.D."/>
            <person name="Hall L.J."/>
        </authorList>
    </citation>
    <scope>NUCLEOTIDE SEQUENCE</scope>
    <source>
        <strain evidence="2">LH1062</strain>
    </source>
</reference>
<evidence type="ECO:0000313" key="3">
    <source>
        <dbReference type="Proteomes" id="UP001060112"/>
    </source>
</evidence>
<keyword evidence="3" id="KW-1185">Reference proteome</keyword>
<accession>A0ABY5I1K8</accession>
<dbReference type="Proteomes" id="UP001060112">
    <property type="component" value="Chromosome"/>
</dbReference>
<dbReference type="EMBL" id="CP101620">
    <property type="protein sequence ID" value="UTY39251.1"/>
    <property type="molecule type" value="Genomic_DNA"/>
</dbReference>
<proteinExistence type="predicted"/>